<proteinExistence type="predicted"/>
<dbReference type="InterPro" id="IPR038765">
    <property type="entry name" value="Papain-like_cys_pep_sf"/>
</dbReference>
<name>A0A377BPC3_ECOLX</name>
<dbReference type="Pfam" id="PF05708">
    <property type="entry name" value="Peptidase_C92"/>
    <property type="match status" value="1"/>
</dbReference>
<dbReference type="Proteomes" id="UP000254088">
    <property type="component" value="Unassembled WGS sequence"/>
</dbReference>
<dbReference type="NCBIfam" id="NF007458">
    <property type="entry name" value="PRK10030.1"/>
    <property type="match status" value="1"/>
</dbReference>
<gene>
    <name evidence="2" type="ORF">NCTC10429_00167</name>
</gene>
<sequence>MKNRLLILSLLVSVPAFAWQPQTGDIIFQISRSSQSKAIQLATHSDYSHTGMLVIRNKKPYVFEAVGPVKYTPLKQWIAHGEKGKYVVRRVEGGLSVEQQQKLAQTAKRYLGKPYDFSFSWSDDRQYCSEVVWKVYQNALGMRVGEQQKLKEFDLSNPLVQAKLKERYGKNIPLEETVVFTTSRFRRATTHHGCQRVAAVFVVMDDEKNNSRRSLFVAL</sequence>
<feature type="chain" id="PRO_5016878119" evidence="1">
    <location>
        <begin position="19"/>
        <end position="219"/>
    </location>
</feature>
<dbReference type="SUPFAM" id="SSF54001">
    <property type="entry name" value="Cysteine proteinases"/>
    <property type="match status" value="1"/>
</dbReference>
<feature type="signal peptide" evidence="1">
    <location>
        <begin position="1"/>
        <end position="18"/>
    </location>
</feature>
<organism evidence="2 3">
    <name type="scientific">Escherichia coli</name>
    <dbReference type="NCBI Taxonomy" id="562"/>
    <lineage>
        <taxon>Bacteria</taxon>
        <taxon>Pseudomonadati</taxon>
        <taxon>Pseudomonadota</taxon>
        <taxon>Gammaproteobacteria</taxon>
        <taxon>Enterobacterales</taxon>
        <taxon>Enterobacteriaceae</taxon>
        <taxon>Escherichia</taxon>
    </lineage>
</organism>
<keyword evidence="1" id="KW-0732">Signal</keyword>
<protein>
    <submittedName>
        <fullName evidence="2">Peptidoglycan peptidase</fullName>
    </submittedName>
</protein>
<evidence type="ECO:0000256" key="1">
    <source>
        <dbReference type="SAM" id="SignalP"/>
    </source>
</evidence>
<dbReference type="Gene3D" id="3.90.1720.10">
    <property type="entry name" value="endopeptidase domain like (from Nostoc punctiforme)"/>
    <property type="match status" value="1"/>
</dbReference>
<dbReference type="InterPro" id="IPR024453">
    <property type="entry name" value="Peptidase_C92"/>
</dbReference>
<reference evidence="2 3" key="1">
    <citation type="submission" date="2018-06" db="EMBL/GenBank/DDBJ databases">
        <authorList>
            <consortium name="Pathogen Informatics"/>
            <person name="Doyle S."/>
        </authorList>
    </citation>
    <scope>NUCLEOTIDE SEQUENCE [LARGE SCALE GENOMIC DNA]</scope>
    <source>
        <strain evidence="2 3">NCTC10429</strain>
    </source>
</reference>
<accession>A0A377BPC3</accession>
<evidence type="ECO:0000313" key="2">
    <source>
        <dbReference type="EMBL" id="STL73112.1"/>
    </source>
</evidence>
<evidence type="ECO:0000313" key="3">
    <source>
        <dbReference type="Proteomes" id="UP000254088"/>
    </source>
</evidence>
<dbReference type="EMBL" id="UGEX01000001">
    <property type="protein sequence ID" value="STL73112.1"/>
    <property type="molecule type" value="Genomic_DNA"/>
</dbReference>
<dbReference type="AlphaFoldDB" id="A0A377BPC3"/>